<keyword evidence="3" id="KW-1185">Reference proteome</keyword>
<dbReference type="InterPro" id="IPR003719">
    <property type="entry name" value="Phenazine_PhzF-like"/>
</dbReference>
<keyword evidence="1" id="KW-0413">Isomerase</keyword>
<reference evidence="2 3" key="1">
    <citation type="submission" date="2022-06" db="EMBL/GenBank/DDBJ databases">
        <title>Halomicroarcula sp. a new haloarchaeum isolate from saline soil.</title>
        <authorList>
            <person name="Strakova D."/>
            <person name="Galisteo C."/>
            <person name="Sanchez-Porro C."/>
            <person name="Ventosa A."/>
        </authorList>
    </citation>
    <scope>NUCLEOTIDE SEQUENCE [LARGE SCALE GENOMIC DNA]</scope>
    <source>
        <strain evidence="2 3">S3CR25-11</strain>
    </source>
</reference>
<dbReference type="PANTHER" id="PTHR13774">
    <property type="entry name" value="PHENAZINE BIOSYNTHESIS PROTEIN"/>
    <property type="match status" value="1"/>
</dbReference>
<dbReference type="NCBIfam" id="TIGR00654">
    <property type="entry name" value="PhzF_family"/>
    <property type="match status" value="1"/>
</dbReference>
<proteinExistence type="predicted"/>
<comment type="caution">
    <text evidence="2">The sequence shown here is derived from an EMBL/GenBank/DDBJ whole genome shotgun (WGS) entry which is preliminary data.</text>
</comment>
<gene>
    <name evidence="2" type="ORF">NDI86_03010</name>
</gene>
<accession>A0ABU2FLK1</accession>
<dbReference type="Gene3D" id="3.10.310.10">
    <property type="entry name" value="Diaminopimelate Epimerase, Chain A, domain 1"/>
    <property type="match status" value="2"/>
</dbReference>
<dbReference type="EMBL" id="JAMQOS010000001">
    <property type="protein sequence ID" value="MDS0281076.1"/>
    <property type="molecule type" value="Genomic_DNA"/>
</dbReference>
<organism evidence="2 3">
    <name type="scientific">Haloarcula onubensis</name>
    <dbReference type="NCBI Taxonomy" id="2950539"/>
    <lineage>
        <taxon>Archaea</taxon>
        <taxon>Methanobacteriati</taxon>
        <taxon>Methanobacteriota</taxon>
        <taxon>Stenosarchaea group</taxon>
        <taxon>Halobacteria</taxon>
        <taxon>Halobacteriales</taxon>
        <taxon>Haloarculaceae</taxon>
        <taxon>Haloarcula</taxon>
    </lineage>
</organism>
<evidence type="ECO:0000313" key="2">
    <source>
        <dbReference type="EMBL" id="MDS0281076.1"/>
    </source>
</evidence>
<evidence type="ECO:0000313" key="3">
    <source>
        <dbReference type="Proteomes" id="UP001268864"/>
    </source>
</evidence>
<evidence type="ECO:0000256" key="1">
    <source>
        <dbReference type="ARBA" id="ARBA00023235"/>
    </source>
</evidence>
<dbReference type="PIRSF" id="PIRSF016184">
    <property type="entry name" value="PhzC_PhzF"/>
    <property type="match status" value="1"/>
</dbReference>
<protein>
    <submittedName>
        <fullName evidence="2">PhzF family phenazine biosynthesis protein</fullName>
    </submittedName>
</protein>
<name>A0ABU2FLK1_9EURY</name>
<dbReference type="Pfam" id="PF02567">
    <property type="entry name" value="PhzC-PhzF"/>
    <property type="match status" value="1"/>
</dbReference>
<dbReference type="PANTHER" id="PTHR13774:SF39">
    <property type="entry name" value="BIOSYNTHESIS PROTEIN, PUTATIVE-RELATED"/>
    <property type="match status" value="1"/>
</dbReference>
<dbReference type="RefSeq" id="WP_310898914.1">
    <property type="nucleotide sequence ID" value="NZ_JAMQOS010000001.1"/>
</dbReference>
<dbReference type="SUPFAM" id="SSF54506">
    <property type="entry name" value="Diaminopimelate epimerase-like"/>
    <property type="match status" value="1"/>
</dbReference>
<dbReference type="Proteomes" id="UP001268864">
    <property type="component" value="Unassembled WGS sequence"/>
</dbReference>
<sequence>MDTRDVLLVDAFAAEPMAGTPAGVVLDADGLTDGQLAAVAGELGASATAFVCESGRADHRLRFFGPAGELDRSDHAAVAAYAVLAERDGLAAGEYAMESVGPTRDVEVQADGTVWLEQGEARIEAVDLDHEAVADALGIDVATLRDVGADLPLAVADTSQPWLLVPVNYFEHVSRIDPDLPAIDALCDRVDAVGLYAFTFDTIGGAATLHGRGFAPSRGVGEVPVSATAAGACAAYVRREGALDDTIDQVVVEGGHFRDRPGTVRVDTDGLEAWVGGRAVTTLDGAVTVPEADDDDDIIEV</sequence>